<organism evidence="2">
    <name type="scientific">viral metagenome</name>
    <dbReference type="NCBI Taxonomy" id="1070528"/>
    <lineage>
        <taxon>unclassified sequences</taxon>
        <taxon>metagenomes</taxon>
        <taxon>organismal metagenomes</taxon>
    </lineage>
</organism>
<name>A0A6M3IFZ8_9ZZZZ</name>
<feature type="coiled-coil region" evidence="1">
    <location>
        <begin position="429"/>
        <end position="621"/>
    </location>
</feature>
<protein>
    <submittedName>
        <fullName evidence="2">Putative tail protein</fullName>
    </submittedName>
</protein>
<dbReference type="AlphaFoldDB" id="A0A6M3IFZ8"/>
<proteinExistence type="predicted"/>
<feature type="coiled-coil region" evidence="1">
    <location>
        <begin position="362"/>
        <end position="400"/>
    </location>
</feature>
<reference evidence="2" key="1">
    <citation type="submission" date="2020-03" db="EMBL/GenBank/DDBJ databases">
        <title>The deep terrestrial virosphere.</title>
        <authorList>
            <person name="Holmfeldt K."/>
            <person name="Nilsson E."/>
            <person name="Simone D."/>
            <person name="Lopez-Fernandez M."/>
            <person name="Wu X."/>
            <person name="de Brujin I."/>
            <person name="Lundin D."/>
            <person name="Andersson A."/>
            <person name="Bertilsson S."/>
            <person name="Dopson M."/>
        </authorList>
    </citation>
    <scope>NUCLEOTIDE SEQUENCE</scope>
    <source>
        <strain evidence="2">MM415B01860</strain>
    </source>
</reference>
<evidence type="ECO:0000256" key="1">
    <source>
        <dbReference type="SAM" id="Coils"/>
    </source>
</evidence>
<keyword evidence="1" id="KW-0175">Coiled coil</keyword>
<accession>A0A6M3IFZ8</accession>
<sequence length="1103" mass="123840">MAAGGRNELRWKIIADTSKGITNLNSFRAAQSRVSSAMRTMGTRVKGLLSPFGSLQGAVMRLAGGVGLMLLSRSFLRAADTAEQYRTRLRVMLGSQKEGNRMFKEMADLAAKVPKTYEEIMDAATTLTGVMKGGVDEVKRWMPLIVDLASATGMTVQAVTGQVMRMYSAGSSAADMFRERGILSMLGFQYGIKYSIEETRKMLMEAWTAPISRFRGASKELAKDWTGITSMMSDKWFKFRTAIMDSGPFQALKITLAGVNEKIDEMIDTGKFDEFTEKVGGTILLVFKKIMIGTAQFADFIVPIIGRLGRETKELWNWFMSLDPWVREVGIIGWLAAGKTLRYLFLGVAFAMKEFKKLLTSEEAAISGLQNAEENLAKVREQAAKESNESNREILRLVEEQYEGLVKISKIRLGALFPEGAGKEYVRYFDDLKIKVQGAEESLTDFEKEAVRVLENIKPGIFEVEIRTVADLGKIKLWREELKQAEKDYKEHKENIKKIEEEGKIPAKVKGPVPIGIKSSDILKREIESAEKLEKRIADLKIKLEATTHIKVAKSDVEIEQLKADLKKVEDIYFEHKEKLEQLREKRITAVPDDFGLDETIITTEREVENLKVIINDLNRQIENIGIIPKPKKSILGFITDGGDITRWAEQQIAKLDEVMKKAGDIAEIPKKKITLVPDISGLVLQAKALAGNLEAIRKVNMEKELEEIDTKYTELEKKASETANKEIYFTSEREQAKSKIRKKYADEEYANTLQAGFLTQEAYQAVYGTAQSKRELDRKNELELVKISYQKEIELLEGTGASEIEIRTFIENKKAEIKKKFRDEDFQLQYEAMNKNLLLEQAYLAAYGSTQDQKELVRRRELLSIEQTYASEIELLQKAGATKIEIEEYIANKIAEIKKQHADEDKLIAEESLSSQLGLVQTLSGEYASLYREMGAANIMGIKKSFAAYKAFSIVEALISSYLAFTKALTAKLPPVVKEAYAASVLALGLAKVSLIRKQQPPSYDEGGVSMRPGMYYAGVPEAHIPLKNGAVPVIFQGQMMAGKSKPSITIDMRESVFFDQDTLTRSIASISAEVARQVAPGAIMENYRANGPIRDLIRRRP</sequence>
<evidence type="ECO:0000313" key="2">
    <source>
        <dbReference type="EMBL" id="QJA56396.1"/>
    </source>
</evidence>
<gene>
    <name evidence="2" type="ORF">MM415B01860_0002</name>
</gene>
<feature type="coiled-coil region" evidence="1">
    <location>
        <begin position="699"/>
        <end position="726"/>
    </location>
</feature>
<dbReference type="EMBL" id="MT141216">
    <property type="protein sequence ID" value="QJA56396.1"/>
    <property type="molecule type" value="Genomic_DNA"/>
</dbReference>